<feature type="domain" description="Polymerase/histidinol phosphatase N-terminal" evidence="5">
    <location>
        <begin position="7"/>
        <end position="81"/>
    </location>
</feature>
<feature type="binding site" evidence="4">
    <location>
        <position position="134"/>
    </location>
    <ligand>
        <name>Zn(2+)</name>
        <dbReference type="ChEBI" id="CHEBI:29105"/>
        <label>3</label>
    </ligand>
</feature>
<dbReference type="SMART" id="SM00481">
    <property type="entry name" value="POLIIIAc"/>
    <property type="match status" value="1"/>
</dbReference>
<dbReference type="InterPro" id="IPR016195">
    <property type="entry name" value="Pol/histidinol_Pase-like"/>
</dbReference>
<feature type="binding site" evidence="4">
    <location>
        <position position="43"/>
    </location>
    <ligand>
        <name>Zn(2+)</name>
        <dbReference type="ChEBI" id="CHEBI:29105"/>
        <label>2</label>
    </ligand>
</feature>
<dbReference type="NCBIfam" id="NF006702">
    <property type="entry name" value="PRK09248.1"/>
    <property type="match status" value="1"/>
</dbReference>
<dbReference type="Gene3D" id="3.20.20.140">
    <property type="entry name" value="Metal-dependent hydrolases"/>
    <property type="match status" value="1"/>
</dbReference>
<reference evidence="7" key="1">
    <citation type="submission" date="2016-11" db="EMBL/GenBank/DDBJ databases">
        <authorList>
            <person name="Varghese N."/>
            <person name="Submissions S."/>
        </authorList>
    </citation>
    <scope>NUCLEOTIDE SEQUENCE [LARGE SCALE GENOMIC DNA]</scope>
    <source>
        <strain evidence="7">DSM 14826</strain>
    </source>
</reference>
<dbReference type="HAMAP" id="MF_01561">
    <property type="entry name" value="YcdX_phosphat"/>
    <property type="match status" value="1"/>
</dbReference>
<dbReference type="GO" id="GO:0005829">
    <property type="term" value="C:cytosol"/>
    <property type="evidence" value="ECO:0007669"/>
    <property type="project" value="TreeGrafter"/>
</dbReference>
<sequence length="246" mass="27256">MILKITADLHTHTIASGHAYSTLLEMAKAASDKGLEMLATTDHGPNMPGAPHPYHFGNMRVVPKEIHGVEILRGVEANILDKEGNIDLPLHFQRNLDIVLGGFHYPCYNSGSVEENTRAAINAMIHSKIDVLVHPGNPEFQLDPEKVVQAAKENNVLIEINNSSLGEGSRKGSYDNCLEIAKTVAKYNWIVSLGSDAHIVFDVGNFTKALTLIEKAGLKEENIINTDIRKIKEFLKSRKRPRFIED</sequence>
<feature type="binding site" evidence="4">
    <location>
        <position position="18"/>
    </location>
    <ligand>
        <name>Zn(2+)</name>
        <dbReference type="ChEBI" id="CHEBI:29105"/>
        <label>2</label>
    </ligand>
</feature>
<evidence type="ECO:0000313" key="7">
    <source>
        <dbReference type="Proteomes" id="UP000243547"/>
    </source>
</evidence>
<gene>
    <name evidence="6" type="ORF">SAMN02745227_01805</name>
</gene>
<dbReference type="GO" id="GO:0016791">
    <property type="term" value="F:phosphatase activity"/>
    <property type="evidence" value="ECO:0007669"/>
    <property type="project" value="UniProtKB-UniRule"/>
</dbReference>
<dbReference type="SUPFAM" id="SSF89550">
    <property type="entry name" value="PHP domain-like"/>
    <property type="match status" value="1"/>
</dbReference>
<feature type="binding site" evidence="4">
    <location>
        <position position="10"/>
    </location>
    <ligand>
        <name>Zn(2+)</name>
        <dbReference type="ChEBI" id="CHEBI:29105"/>
        <label>1</label>
    </ligand>
</feature>
<keyword evidence="7" id="KW-1185">Reference proteome</keyword>
<dbReference type="AlphaFoldDB" id="A0A1M6QNN0"/>
<comment type="cofactor">
    <cofactor evidence="4">
        <name>Zn(2+)</name>
        <dbReference type="ChEBI" id="CHEBI:29105"/>
    </cofactor>
    <text evidence="4">Binds 3 Zn(2+) ions per subunit.</text>
</comment>
<accession>A0A1M6QNN0</accession>
<dbReference type="InterPro" id="IPR004013">
    <property type="entry name" value="PHP_dom"/>
</dbReference>
<evidence type="ECO:0000259" key="5">
    <source>
        <dbReference type="SMART" id="SM00481"/>
    </source>
</evidence>
<dbReference type="InterPro" id="IPR050243">
    <property type="entry name" value="PHP_phosphatase"/>
</dbReference>
<evidence type="ECO:0000256" key="3">
    <source>
        <dbReference type="ARBA" id="ARBA00022833"/>
    </source>
</evidence>
<evidence type="ECO:0000256" key="2">
    <source>
        <dbReference type="ARBA" id="ARBA00022801"/>
    </source>
</evidence>
<feature type="binding site" evidence="4">
    <location>
        <position position="76"/>
    </location>
    <ligand>
        <name>Zn(2+)</name>
        <dbReference type="ChEBI" id="CHEBI:29105"/>
        <label>1</label>
    </ligand>
</feature>
<keyword evidence="1 4" id="KW-0479">Metal-binding</keyword>
<dbReference type="PANTHER" id="PTHR36928:SF1">
    <property type="entry name" value="PHOSPHATASE YCDX-RELATED"/>
    <property type="match status" value="1"/>
</dbReference>
<feature type="binding site" evidence="4">
    <location>
        <position position="76"/>
    </location>
    <ligand>
        <name>Zn(2+)</name>
        <dbReference type="ChEBI" id="CHEBI:29105"/>
        <label>3</label>
    </ligand>
</feature>
<dbReference type="PANTHER" id="PTHR36928">
    <property type="entry name" value="PHOSPHATASE YCDX-RELATED"/>
    <property type="match status" value="1"/>
</dbReference>
<dbReference type="Proteomes" id="UP000243547">
    <property type="component" value="Unassembled WGS sequence"/>
</dbReference>
<feature type="binding site" evidence="4">
    <location>
        <position position="12"/>
    </location>
    <ligand>
        <name>Zn(2+)</name>
        <dbReference type="ChEBI" id="CHEBI:29105"/>
        <label>1</label>
    </ligand>
</feature>
<evidence type="ECO:0000313" key="6">
    <source>
        <dbReference type="EMBL" id="SHK21617.1"/>
    </source>
</evidence>
<dbReference type="GO" id="GO:0008270">
    <property type="term" value="F:zinc ion binding"/>
    <property type="evidence" value="ECO:0007669"/>
    <property type="project" value="UniProtKB-UniRule"/>
</dbReference>
<protein>
    <submittedName>
        <fullName evidence="6">Putative hydrolase</fullName>
    </submittedName>
</protein>
<proteinExistence type="inferred from homology"/>
<keyword evidence="3 4" id="KW-0862">Zinc</keyword>
<evidence type="ECO:0000256" key="1">
    <source>
        <dbReference type="ARBA" id="ARBA00022723"/>
    </source>
</evidence>
<organism evidence="6 7">
    <name type="scientific">Anaerobranca californiensis DSM 14826</name>
    <dbReference type="NCBI Taxonomy" id="1120989"/>
    <lineage>
        <taxon>Bacteria</taxon>
        <taxon>Bacillati</taxon>
        <taxon>Bacillota</taxon>
        <taxon>Clostridia</taxon>
        <taxon>Eubacteriales</taxon>
        <taxon>Proteinivoracaceae</taxon>
        <taxon>Anaerobranca</taxon>
    </lineage>
</organism>
<feature type="binding site" evidence="4">
    <location>
        <position position="198"/>
    </location>
    <ligand>
        <name>Zn(2+)</name>
        <dbReference type="ChEBI" id="CHEBI:29105"/>
        <label>2</label>
    </ligand>
</feature>
<keyword evidence="2 4" id="KW-0378">Hydrolase</keyword>
<dbReference type="CDD" id="cd07437">
    <property type="entry name" value="PHP_HisPPase_Ycdx_like"/>
    <property type="match status" value="1"/>
</dbReference>
<comment type="similarity">
    <text evidence="4">Belongs to the PHP family.</text>
</comment>
<dbReference type="InterPro" id="IPR023710">
    <property type="entry name" value="Phosphatase_YcdX_put"/>
</dbReference>
<name>A0A1M6QNN0_9FIRM</name>
<dbReference type="EMBL" id="FRAI01000022">
    <property type="protein sequence ID" value="SHK21617.1"/>
    <property type="molecule type" value="Genomic_DNA"/>
</dbReference>
<dbReference type="STRING" id="1120989.SAMN02745227_01805"/>
<feature type="binding site" evidence="4">
    <location>
        <position position="196"/>
    </location>
    <ligand>
        <name>Zn(2+)</name>
        <dbReference type="ChEBI" id="CHEBI:29105"/>
        <label>1</label>
    </ligand>
</feature>
<feature type="binding site" evidence="4">
    <location>
        <position position="104"/>
    </location>
    <ligand>
        <name>Zn(2+)</name>
        <dbReference type="ChEBI" id="CHEBI:29105"/>
        <label>3</label>
    </ligand>
</feature>
<evidence type="ECO:0000256" key="4">
    <source>
        <dbReference type="HAMAP-Rule" id="MF_01561"/>
    </source>
</evidence>
<dbReference type="InterPro" id="IPR003141">
    <property type="entry name" value="Pol/His_phosphatase_N"/>
</dbReference>
<dbReference type="Pfam" id="PF02811">
    <property type="entry name" value="PHP"/>
    <property type="match status" value="1"/>
</dbReference>